<dbReference type="PANTHER" id="PTHR10642:SF26">
    <property type="entry name" value="RIBONUCLEASE H1"/>
    <property type="match status" value="1"/>
</dbReference>
<dbReference type="InterPro" id="IPR002156">
    <property type="entry name" value="RNaseH_domain"/>
</dbReference>
<dbReference type="GO" id="GO:0004523">
    <property type="term" value="F:RNA-DNA hybrid ribonuclease activity"/>
    <property type="evidence" value="ECO:0007669"/>
    <property type="project" value="UniProtKB-UniRule"/>
</dbReference>
<feature type="binding site" evidence="11">
    <location>
        <position position="12"/>
    </location>
    <ligand>
        <name>Mg(2+)</name>
        <dbReference type="ChEBI" id="CHEBI:18420"/>
        <label>2</label>
    </ligand>
</feature>
<dbReference type="HAMAP" id="MF_00042">
    <property type="entry name" value="RNase_H"/>
    <property type="match status" value="1"/>
</dbReference>
<comment type="function">
    <text evidence="2 11">Endonuclease that specifically degrades the RNA of RNA-DNA hybrids.</text>
</comment>
<comment type="cofactor">
    <cofactor evidence="11">
        <name>Mg(2+)</name>
        <dbReference type="ChEBI" id="CHEBI:18420"/>
    </cofactor>
    <text evidence="11">Binds 1 Mg(2+) ion per subunit. May bind a second metal ion at a regulatory site, or after substrate binding.</text>
</comment>
<evidence type="ECO:0000256" key="8">
    <source>
        <dbReference type="ARBA" id="ARBA00022759"/>
    </source>
</evidence>
<dbReference type="InterPro" id="IPR012337">
    <property type="entry name" value="RNaseH-like_sf"/>
</dbReference>
<dbReference type="SUPFAM" id="SSF53098">
    <property type="entry name" value="Ribonuclease H-like"/>
    <property type="match status" value="1"/>
</dbReference>
<proteinExistence type="inferred from homology"/>
<evidence type="ECO:0000256" key="1">
    <source>
        <dbReference type="ARBA" id="ARBA00000077"/>
    </source>
</evidence>
<feature type="binding site" evidence="11">
    <location>
        <position position="50"/>
    </location>
    <ligand>
        <name>Mg(2+)</name>
        <dbReference type="ChEBI" id="CHEBI:18420"/>
        <label>1</label>
    </ligand>
</feature>
<keyword evidence="10 11" id="KW-0460">Magnesium</keyword>
<dbReference type="PROSITE" id="PS50879">
    <property type="entry name" value="RNASE_H_1"/>
    <property type="match status" value="1"/>
</dbReference>
<dbReference type="NCBIfam" id="NF001236">
    <property type="entry name" value="PRK00203.1"/>
    <property type="match status" value="1"/>
</dbReference>
<feature type="binding site" evidence="11">
    <location>
        <position position="72"/>
    </location>
    <ligand>
        <name>Mg(2+)</name>
        <dbReference type="ChEBI" id="CHEBI:18420"/>
        <label>1</label>
    </ligand>
</feature>
<dbReference type="AlphaFoldDB" id="A0A1H0ALC8"/>
<reference evidence="13 14" key="1">
    <citation type="submission" date="2016-10" db="EMBL/GenBank/DDBJ databases">
        <authorList>
            <person name="de Groot N.N."/>
        </authorList>
    </citation>
    <scope>NUCLEOTIDE SEQUENCE [LARGE SCALE GENOMIC DNA]</scope>
    <source>
        <strain evidence="13 14">CGMCC 1.5012</strain>
    </source>
</reference>
<evidence type="ECO:0000313" key="14">
    <source>
        <dbReference type="Proteomes" id="UP000199182"/>
    </source>
</evidence>
<dbReference type="OrthoDB" id="7845843at2"/>
<comment type="subcellular location">
    <subcellularLocation>
        <location evidence="11">Cytoplasm</location>
    </subcellularLocation>
</comment>
<dbReference type="Pfam" id="PF00075">
    <property type="entry name" value="RNase_H"/>
    <property type="match status" value="1"/>
</dbReference>
<feature type="domain" description="RNase H type-1" evidence="12">
    <location>
        <begin position="3"/>
        <end position="145"/>
    </location>
</feature>
<keyword evidence="7 11" id="KW-0479">Metal-binding</keyword>
<evidence type="ECO:0000256" key="11">
    <source>
        <dbReference type="HAMAP-Rule" id="MF_00042"/>
    </source>
</evidence>
<dbReference type="Proteomes" id="UP000199182">
    <property type="component" value="Unassembled WGS sequence"/>
</dbReference>
<dbReference type="STRING" id="258515.SAMN05192585_11647"/>
<gene>
    <name evidence="11" type="primary">rnhA</name>
    <name evidence="13" type="ORF">SAMN05192585_11647</name>
</gene>
<evidence type="ECO:0000256" key="3">
    <source>
        <dbReference type="ARBA" id="ARBA00005300"/>
    </source>
</evidence>
<comment type="similarity">
    <text evidence="3 11">Belongs to the RNase H family.</text>
</comment>
<dbReference type="GO" id="GO:0003676">
    <property type="term" value="F:nucleic acid binding"/>
    <property type="evidence" value="ECO:0007669"/>
    <property type="project" value="InterPro"/>
</dbReference>
<dbReference type="GO" id="GO:0005737">
    <property type="term" value="C:cytoplasm"/>
    <property type="evidence" value="ECO:0007669"/>
    <property type="project" value="UniProtKB-SubCell"/>
</dbReference>
<keyword evidence="6 11" id="KW-0540">Nuclease</keyword>
<evidence type="ECO:0000256" key="6">
    <source>
        <dbReference type="ARBA" id="ARBA00022722"/>
    </source>
</evidence>
<name>A0A1H0ALC8_9FIRM</name>
<dbReference type="RefSeq" id="WP_092640132.1">
    <property type="nucleotide sequence ID" value="NZ_FNID01000016.1"/>
</dbReference>
<keyword evidence="14" id="KW-1185">Reference proteome</keyword>
<evidence type="ECO:0000256" key="2">
    <source>
        <dbReference type="ARBA" id="ARBA00004065"/>
    </source>
</evidence>
<dbReference type="EMBL" id="FNID01000016">
    <property type="protein sequence ID" value="SDN33636.1"/>
    <property type="molecule type" value="Genomic_DNA"/>
</dbReference>
<dbReference type="Gene3D" id="3.30.420.10">
    <property type="entry name" value="Ribonuclease H-like superfamily/Ribonuclease H"/>
    <property type="match status" value="1"/>
</dbReference>
<keyword evidence="8 11" id="KW-0255">Endonuclease</keyword>
<accession>A0A1H0ALC8</accession>
<evidence type="ECO:0000256" key="5">
    <source>
        <dbReference type="ARBA" id="ARBA00012180"/>
    </source>
</evidence>
<evidence type="ECO:0000313" key="13">
    <source>
        <dbReference type="EMBL" id="SDN33636.1"/>
    </source>
</evidence>
<dbReference type="FunFam" id="3.30.420.10:FF:000089">
    <property type="entry name" value="Ribonuclease H"/>
    <property type="match status" value="1"/>
</dbReference>
<dbReference type="PANTHER" id="PTHR10642">
    <property type="entry name" value="RIBONUCLEASE H1"/>
    <property type="match status" value="1"/>
</dbReference>
<feature type="binding site" evidence="11">
    <location>
        <position position="137"/>
    </location>
    <ligand>
        <name>Mg(2+)</name>
        <dbReference type="ChEBI" id="CHEBI:18420"/>
        <label>2</label>
    </ligand>
</feature>
<evidence type="ECO:0000256" key="4">
    <source>
        <dbReference type="ARBA" id="ARBA00011245"/>
    </source>
</evidence>
<evidence type="ECO:0000256" key="7">
    <source>
        <dbReference type="ARBA" id="ARBA00022723"/>
    </source>
</evidence>
<dbReference type="EC" id="3.1.26.4" evidence="5 11"/>
<organism evidence="13 14">
    <name type="scientific">Acetanaerobacterium elongatum</name>
    <dbReference type="NCBI Taxonomy" id="258515"/>
    <lineage>
        <taxon>Bacteria</taxon>
        <taxon>Bacillati</taxon>
        <taxon>Bacillota</taxon>
        <taxon>Clostridia</taxon>
        <taxon>Eubacteriales</taxon>
        <taxon>Oscillospiraceae</taxon>
        <taxon>Acetanaerobacterium</taxon>
    </lineage>
</organism>
<comment type="subunit">
    <text evidence="4 11">Monomer.</text>
</comment>
<dbReference type="InterPro" id="IPR036397">
    <property type="entry name" value="RNaseH_sf"/>
</dbReference>
<dbReference type="InterPro" id="IPR022892">
    <property type="entry name" value="RNaseHI"/>
</dbReference>
<keyword evidence="9 11" id="KW-0378">Hydrolase</keyword>
<dbReference type="InterPro" id="IPR050092">
    <property type="entry name" value="RNase_H"/>
</dbReference>
<dbReference type="GO" id="GO:0043137">
    <property type="term" value="P:DNA replication, removal of RNA primer"/>
    <property type="evidence" value="ECO:0007669"/>
    <property type="project" value="TreeGrafter"/>
</dbReference>
<sequence length="150" mass="16746">MAELKQIEIFTDGACSGNPGPGGYGVILRYGDKEKELSGGEHSTTNNRMELTAVIEGLAALKERCRVTLYTDSKYVADAITKGWAKKWQKNGWKRGGNEPALNPDLWERLLALLEQQEVTVVWVKGHAGHPENERCDRLAVAETEKHRNK</sequence>
<evidence type="ECO:0000256" key="9">
    <source>
        <dbReference type="ARBA" id="ARBA00022801"/>
    </source>
</evidence>
<evidence type="ECO:0000256" key="10">
    <source>
        <dbReference type="ARBA" id="ARBA00022842"/>
    </source>
</evidence>
<comment type="catalytic activity">
    <reaction evidence="1 11">
        <text>Endonucleolytic cleavage to 5'-phosphomonoester.</text>
        <dbReference type="EC" id="3.1.26.4"/>
    </reaction>
</comment>
<protein>
    <recommendedName>
        <fullName evidence="5 11">Ribonuclease H</fullName>
        <shortName evidence="11">RNase H</shortName>
        <ecNumber evidence="5 11">3.1.26.4</ecNumber>
    </recommendedName>
</protein>
<dbReference type="GO" id="GO:0000287">
    <property type="term" value="F:magnesium ion binding"/>
    <property type="evidence" value="ECO:0007669"/>
    <property type="project" value="UniProtKB-UniRule"/>
</dbReference>
<dbReference type="CDD" id="cd09278">
    <property type="entry name" value="RNase_HI_prokaryote_like"/>
    <property type="match status" value="1"/>
</dbReference>
<keyword evidence="11" id="KW-0963">Cytoplasm</keyword>
<evidence type="ECO:0000259" key="12">
    <source>
        <dbReference type="PROSITE" id="PS50879"/>
    </source>
</evidence>
<feature type="binding site" evidence="11">
    <location>
        <position position="12"/>
    </location>
    <ligand>
        <name>Mg(2+)</name>
        <dbReference type="ChEBI" id="CHEBI:18420"/>
        <label>1</label>
    </ligand>
</feature>